<dbReference type="Proteomes" id="UP000053048">
    <property type="component" value="Unassembled WGS sequence"/>
</dbReference>
<evidence type="ECO:0008006" key="3">
    <source>
        <dbReference type="Google" id="ProtNLM"/>
    </source>
</evidence>
<comment type="caution">
    <text evidence="1">The sequence shown here is derived from an EMBL/GenBank/DDBJ whole genome shotgun (WGS) entry which is preliminary data.</text>
</comment>
<dbReference type="EMBL" id="LKEJ01000003">
    <property type="protein sequence ID" value="KTB72279.1"/>
    <property type="molecule type" value="Genomic_DNA"/>
</dbReference>
<keyword evidence="2" id="KW-1185">Reference proteome</keyword>
<gene>
    <name evidence="1" type="ORF">AO067_04310</name>
</gene>
<protein>
    <recommendedName>
        <fullName evidence="3">GIY-YIG domain-containing protein</fullName>
    </recommendedName>
</protein>
<accession>A0A0W0IGJ0</accession>
<reference evidence="1 2" key="1">
    <citation type="submission" date="2015-09" db="EMBL/GenBank/DDBJ databases">
        <title>Genome sequence of ICMP 13104.</title>
        <authorList>
            <person name="Visnovsky S."/>
            <person name="Lu A."/>
            <person name="Panda P."/>
            <person name="Pitman A."/>
        </authorList>
    </citation>
    <scope>NUCLEOTIDE SEQUENCE [LARGE SCALE GENOMIC DNA]</scope>
    <source>
        <strain evidence="1 2">ICMP 13104</strain>
    </source>
</reference>
<proteinExistence type="predicted"/>
<organism evidence="1 2">
    <name type="scientific">Pseudomonas viridiflava ICMP 13104</name>
    <dbReference type="NCBI Taxonomy" id="1198305"/>
    <lineage>
        <taxon>Bacteria</taxon>
        <taxon>Pseudomonadati</taxon>
        <taxon>Pseudomonadota</taxon>
        <taxon>Gammaproteobacteria</taxon>
        <taxon>Pseudomonadales</taxon>
        <taxon>Pseudomonadaceae</taxon>
        <taxon>Pseudomonas</taxon>
    </lineage>
</organism>
<evidence type="ECO:0000313" key="1">
    <source>
        <dbReference type="EMBL" id="KTB72279.1"/>
    </source>
</evidence>
<evidence type="ECO:0000313" key="2">
    <source>
        <dbReference type="Proteomes" id="UP000053048"/>
    </source>
</evidence>
<dbReference type="AlphaFoldDB" id="A0A0W0IGJ0"/>
<name>A0A0W0IGJ0_PSEVI</name>
<sequence length="144" mass="16208">MFLARSGGRSHAIDPSLASIRNAAGIYFIAWGPTGTMPTPEEPKVQYIGQTKNFKARMAQFASSAGIFWEDRYDGHSAAWRWPQGETAKMMISFFPLSEPEADHMQTGRLFWYEALAINSYYLEHGNRLPPLNVVRSPIAVELI</sequence>